<keyword evidence="1" id="KW-0808">Transferase</keyword>
<dbReference type="PANTHER" id="PTHR10605:SF56">
    <property type="entry name" value="BIFUNCTIONAL HEPARAN SULFATE N-DEACETYLASE_N-SULFOTRANSFERASE"/>
    <property type="match status" value="1"/>
</dbReference>
<evidence type="ECO:0000313" key="5">
    <source>
        <dbReference type="Proteomes" id="UP000662783"/>
    </source>
</evidence>
<keyword evidence="2" id="KW-0325">Glycoprotein</keyword>
<reference evidence="4" key="1">
    <citation type="submission" date="2021-02" db="EMBL/GenBank/DDBJ databases">
        <title>Fulvivirga sp. S481 isolated from sea water.</title>
        <authorList>
            <person name="Bae S.S."/>
            <person name="Baek K."/>
        </authorList>
    </citation>
    <scope>NUCLEOTIDE SEQUENCE</scope>
    <source>
        <strain evidence="4">S481</strain>
    </source>
</reference>
<evidence type="ECO:0000313" key="4">
    <source>
        <dbReference type="EMBL" id="QSE98448.1"/>
    </source>
</evidence>
<organism evidence="4 5">
    <name type="scientific">Fulvivirga lutea</name>
    <dbReference type="NCBI Taxonomy" id="2810512"/>
    <lineage>
        <taxon>Bacteria</taxon>
        <taxon>Pseudomonadati</taxon>
        <taxon>Bacteroidota</taxon>
        <taxon>Cytophagia</taxon>
        <taxon>Cytophagales</taxon>
        <taxon>Fulvivirgaceae</taxon>
        <taxon>Fulvivirga</taxon>
    </lineage>
</organism>
<dbReference type="InterPro" id="IPR000863">
    <property type="entry name" value="Sulfotransferase_dom"/>
</dbReference>
<dbReference type="EMBL" id="CP070608">
    <property type="protein sequence ID" value="QSE98448.1"/>
    <property type="molecule type" value="Genomic_DNA"/>
</dbReference>
<dbReference type="KEGG" id="fuv:JR347_05055"/>
<dbReference type="PANTHER" id="PTHR10605">
    <property type="entry name" value="HEPARAN SULFATE SULFOTRANSFERASE"/>
    <property type="match status" value="1"/>
</dbReference>
<proteinExistence type="predicted"/>
<dbReference type="InterPro" id="IPR027417">
    <property type="entry name" value="P-loop_NTPase"/>
</dbReference>
<protein>
    <submittedName>
        <fullName evidence="4">Sulfotransferase domain-containing protein</fullName>
    </submittedName>
</protein>
<gene>
    <name evidence="4" type="ORF">JR347_05055</name>
</gene>
<dbReference type="RefSeq" id="WP_205722962.1">
    <property type="nucleotide sequence ID" value="NZ_CP070608.1"/>
</dbReference>
<dbReference type="Pfam" id="PF00685">
    <property type="entry name" value="Sulfotransfer_1"/>
    <property type="match status" value="1"/>
</dbReference>
<keyword evidence="5" id="KW-1185">Reference proteome</keyword>
<dbReference type="GO" id="GO:0008146">
    <property type="term" value="F:sulfotransferase activity"/>
    <property type="evidence" value="ECO:0007669"/>
    <property type="project" value="InterPro"/>
</dbReference>
<dbReference type="AlphaFoldDB" id="A0A974WN02"/>
<name>A0A974WN02_9BACT</name>
<sequence length="289" mass="34164">MIIGAQKAGTTSLKNYLAEHPDIGVHITEELAYFQSENEYSKGFDTSFKRSYLKQNAKVIVAKNAGLYERELYLSRLSGHNKDCKIVFIIRNPVDRAFSSYLMEKREGFIDFDSKKLVDIISSDDPYDKNYFRKFLGLGLYSIHLQNILAHFPKENVHIFTFEELKSDAQQVCSKIFEILNIDPTIYINANKVYNKRKHIRSKRLARILNRLKQEENPLKRVSKKIIPYRWFLKLSKRIQSINYTKEETQREVLSDDVRMQLIEFYKPYNLKLSKMIGRELSDWNKVRN</sequence>
<dbReference type="Gene3D" id="3.40.50.300">
    <property type="entry name" value="P-loop containing nucleotide triphosphate hydrolases"/>
    <property type="match status" value="1"/>
</dbReference>
<accession>A0A974WN02</accession>
<dbReference type="SUPFAM" id="SSF52540">
    <property type="entry name" value="P-loop containing nucleoside triphosphate hydrolases"/>
    <property type="match status" value="1"/>
</dbReference>
<evidence type="ECO:0000256" key="2">
    <source>
        <dbReference type="ARBA" id="ARBA00023180"/>
    </source>
</evidence>
<dbReference type="Proteomes" id="UP000662783">
    <property type="component" value="Chromosome"/>
</dbReference>
<feature type="domain" description="Sulfotransferase" evidence="3">
    <location>
        <begin position="1"/>
        <end position="210"/>
    </location>
</feature>
<evidence type="ECO:0000259" key="3">
    <source>
        <dbReference type="Pfam" id="PF00685"/>
    </source>
</evidence>
<dbReference type="InterPro" id="IPR037359">
    <property type="entry name" value="NST/OST"/>
</dbReference>
<evidence type="ECO:0000256" key="1">
    <source>
        <dbReference type="ARBA" id="ARBA00022679"/>
    </source>
</evidence>